<keyword evidence="3" id="KW-1185">Reference proteome</keyword>
<organism evidence="2 3">
    <name type="scientific">Azonexus hydrophilus</name>
    <dbReference type="NCBI Taxonomy" id="418702"/>
    <lineage>
        <taxon>Bacteria</taxon>
        <taxon>Pseudomonadati</taxon>
        <taxon>Pseudomonadota</taxon>
        <taxon>Betaproteobacteria</taxon>
        <taxon>Rhodocyclales</taxon>
        <taxon>Azonexaceae</taxon>
        <taxon>Azonexus</taxon>
    </lineage>
</organism>
<name>A0A1R1I985_9RHOO</name>
<reference evidence="2 3" key="1">
    <citation type="submission" date="2016-10" db="EMBL/GenBank/DDBJ databases">
        <title>Alkaliphiles isolated from bioreactors.</title>
        <authorList>
            <person name="Salah Z."/>
            <person name="Rout S.P."/>
            <person name="Humphreys P.N."/>
        </authorList>
    </citation>
    <scope>NUCLEOTIDE SEQUENCE [LARGE SCALE GENOMIC DNA]</scope>
    <source>
        <strain evidence="2 3">ZS02</strain>
    </source>
</reference>
<protein>
    <recommendedName>
        <fullName evidence="4">DUF3617 domain-containing protein</fullName>
    </recommendedName>
</protein>
<feature type="signal peptide" evidence="1">
    <location>
        <begin position="1"/>
        <end position="21"/>
    </location>
</feature>
<dbReference type="Pfam" id="PF12276">
    <property type="entry name" value="DUF3617"/>
    <property type="match status" value="1"/>
</dbReference>
<dbReference type="Proteomes" id="UP000187526">
    <property type="component" value="Unassembled WGS sequence"/>
</dbReference>
<evidence type="ECO:0008006" key="4">
    <source>
        <dbReference type="Google" id="ProtNLM"/>
    </source>
</evidence>
<dbReference type="OrthoDB" id="9181580at2"/>
<gene>
    <name evidence="2" type="ORF">BJN45_08395</name>
</gene>
<dbReference type="InterPro" id="IPR022061">
    <property type="entry name" value="DUF3617"/>
</dbReference>
<feature type="chain" id="PRO_5010290736" description="DUF3617 domain-containing protein" evidence="1">
    <location>
        <begin position="22"/>
        <end position="183"/>
    </location>
</feature>
<evidence type="ECO:0000256" key="1">
    <source>
        <dbReference type="SAM" id="SignalP"/>
    </source>
</evidence>
<dbReference type="EMBL" id="MTHD01000002">
    <property type="protein sequence ID" value="OMG55149.1"/>
    <property type="molecule type" value="Genomic_DNA"/>
</dbReference>
<keyword evidence="1" id="KW-0732">Signal</keyword>
<comment type="caution">
    <text evidence="2">The sequence shown here is derived from an EMBL/GenBank/DDBJ whole genome shotgun (WGS) entry which is preliminary data.</text>
</comment>
<evidence type="ECO:0000313" key="2">
    <source>
        <dbReference type="EMBL" id="OMG55149.1"/>
    </source>
</evidence>
<dbReference type="STRING" id="418702.BJN45_08395"/>
<dbReference type="RefSeq" id="WP_076093917.1">
    <property type="nucleotide sequence ID" value="NZ_MTHD01000002.1"/>
</dbReference>
<evidence type="ECO:0000313" key="3">
    <source>
        <dbReference type="Proteomes" id="UP000187526"/>
    </source>
</evidence>
<accession>A0A1R1I985</accession>
<dbReference type="AlphaFoldDB" id="A0A1R1I985"/>
<sequence length="183" mass="20141">MNTSRIALCLLAASIASTVGAADLPKRKSGLWEIRTQMSGMPAGMPGQGPIQMCIDQNSDNMTQDSSAPGEKPDCPVMQVKPGIGKMTIHSVCRHNGTTATTDAEITGDFNRSYRSDMITRFSPPQDGMKEMKMVQEARWLGPCQPGQKAGDIIMPGMGKYNMQEMMKDPQMRELMKRQQQAR</sequence>
<proteinExistence type="predicted"/>